<dbReference type="RefSeq" id="WP_150945486.1">
    <property type="nucleotide sequence ID" value="NZ_VZRB01000003.1"/>
</dbReference>
<sequence length="157" mass="15466">MAAAALALAGCSDGESPSSVVSRAESAARSVGGEATAAASSLASEASEAIASATAEAGQKLDDIKGGVDAKGSITLGSPDTDSGGRTTVQVTAENTTDSAKSFTVQVNFTDQNGKLLDVAVLTVSDVPADGSGKATARSNRTLSGEVKAEVARAVRY</sequence>
<keyword evidence="3" id="KW-1185">Reference proteome</keyword>
<feature type="region of interest" description="Disordered" evidence="1">
    <location>
        <begin position="1"/>
        <end position="86"/>
    </location>
</feature>
<dbReference type="AlphaFoldDB" id="A0A6H9V8T4"/>
<comment type="caution">
    <text evidence="2">The sequence shown here is derived from an EMBL/GenBank/DDBJ whole genome shotgun (WGS) entry which is preliminary data.</text>
</comment>
<organism evidence="2 3">
    <name type="scientific">Streptomyces luteolifulvus</name>
    <dbReference type="NCBI Taxonomy" id="2615112"/>
    <lineage>
        <taxon>Bacteria</taxon>
        <taxon>Bacillati</taxon>
        <taxon>Actinomycetota</taxon>
        <taxon>Actinomycetes</taxon>
        <taxon>Kitasatosporales</taxon>
        <taxon>Streptomycetaceae</taxon>
        <taxon>Streptomyces</taxon>
    </lineage>
</organism>
<dbReference type="NCBIfam" id="NF038353">
    <property type="entry name" value="FxLYD_dom"/>
    <property type="match status" value="1"/>
</dbReference>
<evidence type="ECO:0000256" key="1">
    <source>
        <dbReference type="SAM" id="MobiDB-lite"/>
    </source>
</evidence>
<dbReference type="Proteomes" id="UP000442707">
    <property type="component" value="Unassembled WGS sequence"/>
</dbReference>
<accession>A0A6H9V8T4</accession>
<feature type="compositionally biased region" description="Polar residues" evidence="1">
    <location>
        <begin position="75"/>
        <end position="86"/>
    </location>
</feature>
<evidence type="ECO:0000313" key="3">
    <source>
        <dbReference type="Proteomes" id="UP000442707"/>
    </source>
</evidence>
<gene>
    <name evidence="2" type="ORF">F7R91_06760</name>
</gene>
<feature type="compositionally biased region" description="Low complexity" evidence="1">
    <location>
        <begin position="1"/>
        <end position="57"/>
    </location>
</feature>
<proteinExistence type="predicted"/>
<reference evidence="2 3" key="1">
    <citation type="submission" date="2019-09" db="EMBL/GenBank/DDBJ databases">
        <title>Screening of Novel Bioactive Compounds from Soil-Associated.</title>
        <authorList>
            <person name="Zhao S."/>
        </authorList>
    </citation>
    <scope>NUCLEOTIDE SEQUENCE [LARGE SCALE GENOMIC DNA]</scope>
    <source>
        <strain evidence="2 3">HIT-DPA4</strain>
    </source>
</reference>
<protein>
    <recommendedName>
        <fullName evidence="4">Lipoprotein</fullName>
    </recommendedName>
</protein>
<feature type="compositionally biased region" description="Basic and acidic residues" evidence="1">
    <location>
        <begin position="59"/>
        <end position="68"/>
    </location>
</feature>
<name>A0A6H9V8T4_9ACTN</name>
<dbReference type="EMBL" id="VZRB01000003">
    <property type="protein sequence ID" value="KAB1149441.1"/>
    <property type="molecule type" value="Genomic_DNA"/>
</dbReference>
<evidence type="ECO:0000313" key="2">
    <source>
        <dbReference type="EMBL" id="KAB1149441.1"/>
    </source>
</evidence>
<dbReference type="InterPro" id="IPR047676">
    <property type="entry name" value="FxLYD_dom"/>
</dbReference>
<evidence type="ECO:0008006" key="4">
    <source>
        <dbReference type="Google" id="ProtNLM"/>
    </source>
</evidence>